<dbReference type="OrthoDB" id="78712at2759"/>
<dbReference type="OMA" id="YDSKKHM"/>
<dbReference type="STRING" id="4781.A0A0P1AK16"/>
<proteinExistence type="predicted"/>
<reference evidence="3" key="1">
    <citation type="submission" date="2014-09" db="EMBL/GenBank/DDBJ databases">
        <authorList>
            <person name="Sharma Rahul"/>
            <person name="Thines Marco"/>
        </authorList>
    </citation>
    <scope>NUCLEOTIDE SEQUENCE [LARGE SCALE GENOMIC DNA]</scope>
</reference>
<name>A0A0P1AK16_PLAHL</name>
<dbReference type="AlphaFoldDB" id="A0A0P1AK16"/>
<dbReference type="EMBL" id="CCYD01000553">
    <property type="protein sequence ID" value="CEG41207.1"/>
    <property type="molecule type" value="Genomic_DNA"/>
</dbReference>
<sequence length="741" mass="84489">MSVRGAVTEAKFSEALQFANDSSENSKLQRRHSKALSLSSLSDESSKDTNFKAFSNEACRDVERELEALKARLHVLQRRRQHQNTSQDTITPCKIKMQGASVGPGKIDHALMSISSSAPLIETNYSSTVSTLSKAQQEAEAVADQVATTLKKCDQLLLRAKSCDTTCASSVNKLEDCIQQKSNAITVPNSYRLSDSAASDVSSIGWDGKYSLASEDQEALLGQKVASVKRFAARCHRNIAVSNSKIALHQQQTQAAYLKELQRKFESKKQITLMALREKYETETKALVKAKMEEFEDEEASAVKMTREALIDERNRALEEIQTSHNAVLEECITQLSLQTEREKKELLNRLQDERSRMLIQIQSDNDSSLRRWEVEQRDKLEKEMYEHREAAVATALQSQEERTAVLKQEIQASHVKKEEEELQKLKKALAFGAHAQLQQLRKLLETEHIEKVQDIENEARLALDKELENLKQMLQRSYQEQQEQLKRDLDKKTRVAVMDLHDTMQIAQRDSLNALRAEAEQHKAQALASFRQESELKCRKELQELEQSLQQEMSAKLRQLERNHIEECELKLEQLRTRAVNLHARELEAKRSRMIQCKNVLLDEATAFLTFDNKLSDDYRNKAHLVDKSAAAHLSELKKHLSKELARYVTVMVSEFDELAEEHQILVAKITESTQLYLSFKRQCGVFEAQTAELSSGIETLNEQLQRKDAVCKELYLANEALLKRVQTPATETSMVKGET</sequence>
<accession>A0A0P1AK16</accession>
<evidence type="ECO:0000256" key="1">
    <source>
        <dbReference type="SAM" id="Coils"/>
    </source>
</evidence>
<feature type="coiled-coil region" evidence="1">
    <location>
        <begin position="457"/>
        <end position="496"/>
    </location>
</feature>
<organism evidence="2 3">
    <name type="scientific">Plasmopara halstedii</name>
    <name type="common">Downy mildew of sunflower</name>
    <dbReference type="NCBI Taxonomy" id="4781"/>
    <lineage>
        <taxon>Eukaryota</taxon>
        <taxon>Sar</taxon>
        <taxon>Stramenopiles</taxon>
        <taxon>Oomycota</taxon>
        <taxon>Peronosporomycetes</taxon>
        <taxon>Peronosporales</taxon>
        <taxon>Peronosporaceae</taxon>
        <taxon>Plasmopara</taxon>
    </lineage>
</organism>
<feature type="coiled-coil region" evidence="1">
    <location>
        <begin position="52"/>
        <end position="86"/>
    </location>
</feature>
<evidence type="ECO:0000313" key="3">
    <source>
        <dbReference type="Proteomes" id="UP000054928"/>
    </source>
</evidence>
<feature type="coiled-coil region" evidence="1">
    <location>
        <begin position="532"/>
        <end position="586"/>
    </location>
</feature>
<keyword evidence="3" id="KW-1185">Reference proteome</keyword>
<protein>
    <submittedName>
        <fullName evidence="2">Uncharacterized protein</fullName>
    </submittedName>
</protein>
<keyword evidence="1" id="KW-0175">Coiled coil</keyword>
<dbReference type="RefSeq" id="XP_024577576.1">
    <property type="nucleotide sequence ID" value="XM_024726951.1"/>
</dbReference>
<evidence type="ECO:0000313" key="2">
    <source>
        <dbReference type="EMBL" id="CEG41207.1"/>
    </source>
</evidence>
<dbReference type="Proteomes" id="UP000054928">
    <property type="component" value="Unassembled WGS sequence"/>
</dbReference>
<dbReference type="GeneID" id="36406625"/>